<dbReference type="InterPro" id="IPR014729">
    <property type="entry name" value="Rossmann-like_a/b/a_fold"/>
</dbReference>
<reference evidence="3" key="1">
    <citation type="submission" date="2016-06" db="EMBL/GenBank/DDBJ databases">
        <title>Complete genome sequence of Actinoalloteichus fjordicus DSM 46855 (=ADI127-17), type strain of the new species Actinoalloteichus fjordicus.</title>
        <authorList>
            <person name="Ruckert C."/>
            <person name="Nouioui I."/>
            <person name="Willmese J."/>
            <person name="van Wezel G."/>
            <person name="Klenk H.-P."/>
            <person name="Kalinowski J."/>
            <person name="Zotchev S.B."/>
        </authorList>
    </citation>
    <scope>NUCLEOTIDE SEQUENCE [LARGE SCALE GENOMIC DNA]</scope>
    <source>
        <strain evidence="3">ADI127-7</strain>
    </source>
</reference>
<dbReference type="Proteomes" id="UP000185511">
    <property type="component" value="Chromosome"/>
</dbReference>
<dbReference type="PANTHER" id="PTHR30336">
    <property type="entry name" value="INNER MEMBRANE PROTEIN, PROBABLE PERMEASE"/>
    <property type="match status" value="1"/>
</dbReference>
<organism evidence="2 3">
    <name type="scientific">Actinoalloteichus fjordicus</name>
    <dbReference type="NCBI Taxonomy" id="1612552"/>
    <lineage>
        <taxon>Bacteria</taxon>
        <taxon>Bacillati</taxon>
        <taxon>Actinomycetota</taxon>
        <taxon>Actinomycetes</taxon>
        <taxon>Pseudonocardiales</taxon>
        <taxon>Pseudonocardiaceae</taxon>
        <taxon>Actinoalloteichus</taxon>
    </lineage>
</organism>
<protein>
    <submittedName>
        <fullName evidence="2">DUF218 domain-containing protein</fullName>
    </submittedName>
</protein>
<dbReference type="PANTHER" id="PTHR30336:SF20">
    <property type="entry name" value="DUF218 DOMAIN-CONTAINING PROTEIN"/>
    <property type="match status" value="1"/>
</dbReference>
<sequence length="161" mass="17918">MVFSGGNSPTTRARFPRGEAAHYREHAVSLGMPQDAILVETQAGNTSQNITFSQAVLAEHGIRPRSVLLICKPYMQRRAFATCRRAWPEVDVVCASEPLRLLDYVQSIGDSALVIDMLIGDLQRIIEYPKKGFAIEQNVPTEVLTAYDHLVRSGFDSRLLT</sequence>
<gene>
    <name evidence="2" type="ORF">UA74_15730</name>
</gene>
<dbReference type="KEGG" id="acad:UA74_15730"/>
<dbReference type="GO" id="GO:0005886">
    <property type="term" value="C:plasma membrane"/>
    <property type="evidence" value="ECO:0007669"/>
    <property type="project" value="TreeGrafter"/>
</dbReference>
<dbReference type="Pfam" id="PF02698">
    <property type="entry name" value="DUF218"/>
    <property type="match status" value="1"/>
</dbReference>
<accession>A0AAC9LC16</accession>
<dbReference type="AlphaFoldDB" id="A0AAC9LC16"/>
<dbReference type="InterPro" id="IPR051599">
    <property type="entry name" value="Cell_Envelope_Assoc"/>
</dbReference>
<dbReference type="InterPro" id="IPR003848">
    <property type="entry name" value="DUF218"/>
</dbReference>
<dbReference type="Gene3D" id="3.40.50.620">
    <property type="entry name" value="HUPs"/>
    <property type="match status" value="1"/>
</dbReference>
<evidence type="ECO:0000313" key="3">
    <source>
        <dbReference type="Proteomes" id="UP000185511"/>
    </source>
</evidence>
<dbReference type="EMBL" id="CP016076">
    <property type="protein sequence ID" value="APU15198.1"/>
    <property type="molecule type" value="Genomic_DNA"/>
</dbReference>
<evidence type="ECO:0000259" key="1">
    <source>
        <dbReference type="Pfam" id="PF02698"/>
    </source>
</evidence>
<feature type="domain" description="DUF218" evidence="1">
    <location>
        <begin position="2"/>
        <end position="92"/>
    </location>
</feature>
<proteinExistence type="predicted"/>
<evidence type="ECO:0000313" key="2">
    <source>
        <dbReference type="EMBL" id="APU15198.1"/>
    </source>
</evidence>
<name>A0AAC9LC16_9PSEU</name>
<dbReference type="CDD" id="cd06259">
    <property type="entry name" value="YdcF-like"/>
    <property type="match status" value="1"/>
</dbReference>
<keyword evidence="3" id="KW-1185">Reference proteome</keyword>